<proteinExistence type="predicted"/>
<keyword evidence="2" id="KW-1185">Reference proteome</keyword>
<dbReference type="GeneID" id="81210235"/>
<gene>
    <name evidence="1" type="ORF">ACFQFD_14305</name>
</gene>
<dbReference type="RefSeq" id="WP_284061307.1">
    <property type="nucleotide sequence ID" value="NZ_CP126158.1"/>
</dbReference>
<dbReference type="EMBL" id="JBHSWX010000012">
    <property type="protein sequence ID" value="MFC6787125.1"/>
    <property type="molecule type" value="Genomic_DNA"/>
</dbReference>
<comment type="caution">
    <text evidence="1">The sequence shown here is derived from an EMBL/GenBank/DDBJ whole genome shotgun (WGS) entry which is preliminary data.</text>
</comment>
<dbReference type="AlphaFoldDB" id="A0ABD5TCL3"/>
<accession>A0ABD5TCL3</accession>
<evidence type="ECO:0008006" key="3">
    <source>
        <dbReference type="Google" id="ProtNLM"/>
    </source>
</evidence>
<sequence>MGAFDRLRFEDGLAIEFPGIGADPFEITWQKKSITRHNPLMENYKITNAGRLFKEDTDYEHVPEEERPHYDEDAGGFESPLMRAAGSLQKVHHGWSDTDYHGIFEFHRTVDGDYVSLEAKFTDGRLVEITRSD</sequence>
<protein>
    <recommendedName>
        <fullName evidence="3">Halobacterial output domain-containing protein</fullName>
    </recommendedName>
</protein>
<dbReference type="Proteomes" id="UP001596443">
    <property type="component" value="Unassembled WGS sequence"/>
</dbReference>
<reference evidence="1 2" key="1">
    <citation type="journal article" date="2019" name="Int. J. Syst. Evol. Microbiol.">
        <title>The Global Catalogue of Microorganisms (GCM) 10K type strain sequencing project: providing services to taxonomists for standard genome sequencing and annotation.</title>
        <authorList>
            <consortium name="The Broad Institute Genomics Platform"/>
            <consortium name="The Broad Institute Genome Sequencing Center for Infectious Disease"/>
            <person name="Wu L."/>
            <person name="Ma J."/>
        </authorList>
    </citation>
    <scope>NUCLEOTIDE SEQUENCE [LARGE SCALE GENOMIC DNA]</scope>
    <source>
        <strain evidence="1 2">SYNS20</strain>
    </source>
</reference>
<evidence type="ECO:0000313" key="1">
    <source>
        <dbReference type="EMBL" id="MFC6787125.1"/>
    </source>
</evidence>
<name>A0ABD5TCL3_9EURY</name>
<evidence type="ECO:0000313" key="2">
    <source>
        <dbReference type="Proteomes" id="UP001596443"/>
    </source>
</evidence>
<organism evidence="1 2">
    <name type="scientific">Halobaculum halobium</name>
    <dbReference type="NCBI Taxonomy" id="3032281"/>
    <lineage>
        <taxon>Archaea</taxon>
        <taxon>Methanobacteriati</taxon>
        <taxon>Methanobacteriota</taxon>
        <taxon>Stenosarchaea group</taxon>
        <taxon>Halobacteria</taxon>
        <taxon>Halobacteriales</taxon>
        <taxon>Haloferacaceae</taxon>
        <taxon>Halobaculum</taxon>
    </lineage>
</organism>